<evidence type="ECO:0000313" key="2">
    <source>
        <dbReference type="EMBL" id="EPE27737.1"/>
    </source>
</evidence>
<reference evidence="2 3" key="1">
    <citation type="journal article" date="2013" name="BMC Genomics">
        <title>Genomics-driven discovery of the pneumocandin biosynthetic gene cluster in the fungus Glarea lozoyensis.</title>
        <authorList>
            <person name="Chen L."/>
            <person name="Yue Q."/>
            <person name="Zhang X."/>
            <person name="Xiang M."/>
            <person name="Wang C."/>
            <person name="Li S."/>
            <person name="Che Y."/>
            <person name="Ortiz-Lopez F.J."/>
            <person name="Bills G.F."/>
            <person name="Liu X."/>
            <person name="An Z."/>
        </authorList>
    </citation>
    <scope>NUCLEOTIDE SEQUENCE [LARGE SCALE GENOMIC DNA]</scope>
    <source>
        <strain evidence="3">ATCC 20868 / MF5171</strain>
    </source>
</reference>
<feature type="compositionally biased region" description="Basic and acidic residues" evidence="1">
    <location>
        <begin position="503"/>
        <end position="523"/>
    </location>
</feature>
<dbReference type="OMA" id="WDLKERD"/>
<dbReference type="EMBL" id="KE145369">
    <property type="protein sequence ID" value="EPE27737.1"/>
    <property type="molecule type" value="Genomic_DNA"/>
</dbReference>
<proteinExistence type="predicted"/>
<dbReference type="HOGENOM" id="CLU_456326_0_0_1"/>
<feature type="region of interest" description="Disordered" evidence="1">
    <location>
        <begin position="371"/>
        <end position="537"/>
    </location>
</feature>
<keyword evidence="3" id="KW-1185">Reference proteome</keyword>
<accession>S3CMM0</accession>
<sequence>MTEWLRPVFSRAKTPVQGATATFERQTSASIDESLPDIEEVLTPRLRPGSRVSSYIGFSNRPSTPPVPNVPEAFQNARNPEFLYQKPSGDQMAETLKVVMMTKCLMDPVPIEYNACILHVLEAYQDLREQVDTKSKLIEQVTKDHARDIRTFEELATKWDLKERDYKAELKKLEVLLSKTEGGMESVVMARSNSRIHGSTRASDEIGRHFSTIKDRHRQRSFQSEVDQRAETETLGPMAQLSNAANIHSSGISRTQLEALERQQIGFKRGLASYESSSGVGTSTDSMSQDLTSQEDGLGLGIITEEKPLPEIPTERSALRRTKTKSSSKPIQLGPPATEEMSFSFQPGDDNNVLTHGDDVTNAHRIVFKDLQRRFTAPGERPETPPSTTPARRSPDRSTDSPSANKLRPDSRKSVAYSGSASPNLQSSDQVSRGGSTASVVTAIRDNSGRSSACGSRAESRNGRPHLDRNQSTSEAVTAAARAYVASNQRSSEGKSRTGTTTPDERGVVEESLKGNAVGDRKSKGPMISIVREIDRS</sequence>
<organism evidence="2 3">
    <name type="scientific">Glarea lozoyensis (strain ATCC 20868 / MF5171)</name>
    <dbReference type="NCBI Taxonomy" id="1116229"/>
    <lineage>
        <taxon>Eukaryota</taxon>
        <taxon>Fungi</taxon>
        <taxon>Dikarya</taxon>
        <taxon>Ascomycota</taxon>
        <taxon>Pezizomycotina</taxon>
        <taxon>Leotiomycetes</taxon>
        <taxon>Helotiales</taxon>
        <taxon>Helotiaceae</taxon>
        <taxon>Glarea</taxon>
    </lineage>
</organism>
<name>S3CMM0_GLAL2</name>
<dbReference type="STRING" id="1116229.S3CMM0"/>
<dbReference type="RefSeq" id="XP_008085096.1">
    <property type="nucleotide sequence ID" value="XM_008086905.1"/>
</dbReference>
<feature type="compositionally biased region" description="Polar residues" evidence="1">
    <location>
        <begin position="487"/>
        <end position="502"/>
    </location>
</feature>
<protein>
    <submittedName>
        <fullName evidence="2">Uncharacterized protein</fullName>
    </submittedName>
</protein>
<dbReference type="Proteomes" id="UP000016922">
    <property type="component" value="Unassembled WGS sequence"/>
</dbReference>
<dbReference type="GeneID" id="19463583"/>
<dbReference type="KEGG" id="glz:GLAREA_04528"/>
<feature type="compositionally biased region" description="Basic and acidic residues" evidence="1">
    <location>
        <begin position="458"/>
        <end position="469"/>
    </location>
</feature>
<feature type="compositionally biased region" description="Basic and acidic residues" evidence="1">
    <location>
        <begin position="307"/>
        <end position="318"/>
    </location>
</feature>
<feature type="compositionally biased region" description="Low complexity" evidence="1">
    <location>
        <begin position="476"/>
        <end position="486"/>
    </location>
</feature>
<gene>
    <name evidence="2" type="ORF">GLAREA_04528</name>
</gene>
<feature type="region of interest" description="Disordered" evidence="1">
    <location>
        <begin position="307"/>
        <end position="357"/>
    </location>
</feature>
<dbReference type="eggNOG" id="ENOG502SWQJ">
    <property type="taxonomic scope" value="Eukaryota"/>
</dbReference>
<dbReference type="AlphaFoldDB" id="S3CMM0"/>
<evidence type="ECO:0000313" key="3">
    <source>
        <dbReference type="Proteomes" id="UP000016922"/>
    </source>
</evidence>
<evidence type="ECO:0000256" key="1">
    <source>
        <dbReference type="SAM" id="MobiDB-lite"/>
    </source>
</evidence>
<feature type="compositionally biased region" description="Polar residues" evidence="1">
    <location>
        <begin position="417"/>
        <end position="440"/>
    </location>
</feature>
<dbReference type="OrthoDB" id="5430717at2759"/>